<dbReference type="EMBL" id="QQNB01000003">
    <property type="protein sequence ID" value="RDE04698.1"/>
    <property type="molecule type" value="Genomic_DNA"/>
</dbReference>
<sequence>MGILPLTLLAFGMAIGALMALCGSVFLAAGKPISPKWMPLAPFLAGLALYLACAATFARAIGA</sequence>
<name>A0A369VQM7_9SPHN</name>
<keyword evidence="1" id="KW-1133">Transmembrane helix</keyword>
<protein>
    <submittedName>
        <fullName evidence="2">Uncharacterized protein</fullName>
    </submittedName>
</protein>
<accession>A0A369VQM7</accession>
<keyword evidence="1" id="KW-0472">Membrane</keyword>
<reference evidence="2 3" key="1">
    <citation type="submission" date="2018-07" db="EMBL/GenBank/DDBJ databases">
        <title>a novel species of Sphingomonas isolated from the rhizosphere soil of Araceae plant.</title>
        <authorList>
            <person name="Zhiyong W."/>
            <person name="Qinglan Z."/>
            <person name="Zhiwei F."/>
            <person name="Ding X."/>
            <person name="Gejiao W."/>
            <person name="Shixue Z."/>
        </authorList>
    </citation>
    <scope>NUCLEOTIDE SEQUENCE [LARGE SCALE GENOMIC DNA]</scope>
    <source>
        <strain evidence="2 3">WZY 27</strain>
    </source>
</reference>
<evidence type="ECO:0000313" key="3">
    <source>
        <dbReference type="Proteomes" id="UP000253918"/>
    </source>
</evidence>
<feature type="transmembrane region" description="Helical" evidence="1">
    <location>
        <begin position="40"/>
        <end position="61"/>
    </location>
</feature>
<evidence type="ECO:0000256" key="1">
    <source>
        <dbReference type="SAM" id="Phobius"/>
    </source>
</evidence>
<dbReference type="AlphaFoldDB" id="A0A369VQM7"/>
<dbReference type="Proteomes" id="UP000253918">
    <property type="component" value="Unassembled WGS sequence"/>
</dbReference>
<feature type="transmembrane region" description="Helical" evidence="1">
    <location>
        <begin position="6"/>
        <end position="28"/>
    </location>
</feature>
<dbReference type="RefSeq" id="WP_114688435.1">
    <property type="nucleotide sequence ID" value="NZ_QQNB01000003.1"/>
</dbReference>
<comment type="caution">
    <text evidence="2">The sequence shown here is derived from an EMBL/GenBank/DDBJ whole genome shotgun (WGS) entry which is preliminary data.</text>
</comment>
<keyword evidence="3" id="KW-1185">Reference proteome</keyword>
<proteinExistence type="predicted"/>
<keyword evidence="1" id="KW-0812">Transmembrane</keyword>
<organism evidence="2 3">
    <name type="scientific">Sphingomonas aracearum</name>
    <dbReference type="NCBI Taxonomy" id="2283317"/>
    <lineage>
        <taxon>Bacteria</taxon>
        <taxon>Pseudomonadati</taxon>
        <taxon>Pseudomonadota</taxon>
        <taxon>Alphaproteobacteria</taxon>
        <taxon>Sphingomonadales</taxon>
        <taxon>Sphingomonadaceae</taxon>
        <taxon>Sphingomonas</taxon>
    </lineage>
</organism>
<evidence type="ECO:0000313" key="2">
    <source>
        <dbReference type="EMBL" id="RDE04698.1"/>
    </source>
</evidence>
<gene>
    <name evidence="2" type="ORF">DVW87_14005</name>
</gene>